<evidence type="ECO:0000313" key="5">
    <source>
        <dbReference type="Proteomes" id="UP000183471"/>
    </source>
</evidence>
<dbReference type="Gene3D" id="2.160.10.10">
    <property type="entry name" value="Hexapeptide repeat proteins"/>
    <property type="match status" value="1"/>
</dbReference>
<evidence type="ECO:0000259" key="3">
    <source>
        <dbReference type="SMART" id="SM01266"/>
    </source>
</evidence>
<keyword evidence="5" id="KW-1185">Reference proteome</keyword>
<dbReference type="PANTHER" id="PTHR23416">
    <property type="entry name" value="SIALIC ACID SYNTHASE-RELATED"/>
    <property type="match status" value="1"/>
</dbReference>
<accession>A0ABY0TEJ7</accession>
<comment type="similarity">
    <text evidence="1">Belongs to the transferase hexapeptide repeat family.</text>
</comment>
<proteinExistence type="inferred from homology"/>
<evidence type="ECO:0000313" key="4">
    <source>
        <dbReference type="EMBL" id="SDQ71109.1"/>
    </source>
</evidence>
<evidence type="ECO:0000256" key="1">
    <source>
        <dbReference type="ARBA" id="ARBA00007274"/>
    </source>
</evidence>
<organism evidence="4 5">
    <name type="scientific">Nitrosospira multiformis</name>
    <dbReference type="NCBI Taxonomy" id="1231"/>
    <lineage>
        <taxon>Bacteria</taxon>
        <taxon>Pseudomonadati</taxon>
        <taxon>Pseudomonadota</taxon>
        <taxon>Betaproteobacteria</taxon>
        <taxon>Nitrosomonadales</taxon>
        <taxon>Nitrosomonadaceae</taxon>
        <taxon>Nitrosospira</taxon>
    </lineage>
</organism>
<dbReference type="CDD" id="cd03357">
    <property type="entry name" value="LbH_MAT_GAT"/>
    <property type="match status" value="1"/>
</dbReference>
<dbReference type="PANTHER" id="PTHR23416:SF23">
    <property type="entry name" value="ACETYLTRANSFERASE C18B11.09C-RELATED"/>
    <property type="match status" value="1"/>
</dbReference>
<dbReference type="RefSeq" id="WP_074632137.1">
    <property type="nucleotide sequence ID" value="NZ_FNKY01000001.1"/>
</dbReference>
<gene>
    <name evidence="4" type="ORF">SAMN05216402_1968</name>
</gene>
<dbReference type="Pfam" id="PF00132">
    <property type="entry name" value="Hexapep"/>
    <property type="match status" value="1"/>
</dbReference>
<sequence>MAQLTEKDKMIAGQLYRSSDDLLREERKRARRLLKVFNDTLPNENEKRVVMLRELLGALGGQAEIEPPFYCDYGYNICIGDSFYANFNCIILDCARVTIGNNVFLGPNVQIYTATHPLAVKERNKGLEAAKPIIIEDSVWICGGVIINPGVTIGKGTTIGAGSVVTRDIPPDVFAAGNPCNVIRNLA</sequence>
<dbReference type="SMART" id="SM01266">
    <property type="entry name" value="Mac"/>
    <property type="match status" value="1"/>
</dbReference>
<dbReference type="InterPro" id="IPR024688">
    <property type="entry name" value="Mac_dom"/>
</dbReference>
<dbReference type="InterPro" id="IPR011004">
    <property type="entry name" value="Trimer_LpxA-like_sf"/>
</dbReference>
<feature type="domain" description="Maltose/galactoside acetyltransferase" evidence="3">
    <location>
        <begin position="7"/>
        <end position="61"/>
    </location>
</feature>
<comment type="caution">
    <text evidence="4">The sequence shown here is derived from an EMBL/GenBank/DDBJ whole genome shotgun (WGS) entry which is preliminary data.</text>
</comment>
<dbReference type="Pfam" id="PF12464">
    <property type="entry name" value="Mac"/>
    <property type="match status" value="1"/>
</dbReference>
<dbReference type="InterPro" id="IPR001451">
    <property type="entry name" value="Hexapep"/>
</dbReference>
<name>A0ABY0TEJ7_9PROT</name>
<keyword evidence="2" id="KW-0808">Transferase</keyword>
<dbReference type="EMBL" id="FNKY01000001">
    <property type="protein sequence ID" value="SDQ71109.1"/>
    <property type="molecule type" value="Genomic_DNA"/>
</dbReference>
<dbReference type="Proteomes" id="UP000183471">
    <property type="component" value="Unassembled WGS sequence"/>
</dbReference>
<protein>
    <submittedName>
        <fullName evidence="4">Maltose O-acetyltransferase</fullName>
    </submittedName>
</protein>
<dbReference type="InterPro" id="IPR051159">
    <property type="entry name" value="Hexapeptide_acetyltransf"/>
</dbReference>
<evidence type="ECO:0000256" key="2">
    <source>
        <dbReference type="ARBA" id="ARBA00022679"/>
    </source>
</evidence>
<dbReference type="SUPFAM" id="SSF51161">
    <property type="entry name" value="Trimeric LpxA-like enzymes"/>
    <property type="match status" value="1"/>
</dbReference>
<reference evidence="4 5" key="1">
    <citation type="submission" date="2016-10" db="EMBL/GenBank/DDBJ databases">
        <authorList>
            <person name="Varghese N."/>
            <person name="Submissions S."/>
        </authorList>
    </citation>
    <scope>NUCLEOTIDE SEQUENCE [LARGE SCALE GENOMIC DNA]</scope>
    <source>
        <strain evidence="4 5">Nl1</strain>
    </source>
</reference>